<feature type="region of interest" description="Disordered" evidence="1">
    <location>
        <begin position="79"/>
        <end position="102"/>
    </location>
</feature>
<evidence type="ECO:0000256" key="1">
    <source>
        <dbReference type="SAM" id="MobiDB-lite"/>
    </source>
</evidence>
<dbReference type="Proteomes" id="UP000815325">
    <property type="component" value="Unassembled WGS sequence"/>
</dbReference>
<feature type="compositionally biased region" description="Low complexity" evidence="1">
    <location>
        <begin position="405"/>
        <end position="416"/>
    </location>
</feature>
<organism evidence="2 3">
    <name type="scientific">Dunaliella salina</name>
    <name type="common">Green alga</name>
    <name type="synonym">Protococcus salinus</name>
    <dbReference type="NCBI Taxonomy" id="3046"/>
    <lineage>
        <taxon>Eukaryota</taxon>
        <taxon>Viridiplantae</taxon>
        <taxon>Chlorophyta</taxon>
        <taxon>core chlorophytes</taxon>
        <taxon>Chlorophyceae</taxon>
        <taxon>CS clade</taxon>
        <taxon>Chlamydomonadales</taxon>
        <taxon>Dunaliellaceae</taxon>
        <taxon>Dunaliella</taxon>
    </lineage>
</organism>
<accession>A0ABQ7G856</accession>
<comment type="caution">
    <text evidence="2">The sequence shown here is derived from an EMBL/GenBank/DDBJ whole genome shotgun (WGS) entry which is preliminary data.</text>
</comment>
<feature type="compositionally biased region" description="Polar residues" evidence="1">
    <location>
        <begin position="44"/>
        <end position="53"/>
    </location>
</feature>
<feature type="region of interest" description="Disordered" evidence="1">
    <location>
        <begin position="1"/>
        <end position="65"/>
    </location>
</feature>
<proteinExistence type="predicted"/>
<sequence>MTLGDGGGVNSCAEADEGSEQQNRVQQPKQRKENGKDPSFVAHSGSSRPTQGGSDSSSSEDDNPWEDKIARTWRKLQHNLKNPSAPGGQQPPRLRRGPSVREARGTRYYLRKEVDELSDLIGKLETAVMNAHSFREHSSSLLEEAHRARGRLELAIQAQQHQELIVVASEMKACVRRGLTLVHVYGEFSMAWKVVTQLFRSAAYEKFGKARSWKEGHDSKVLKEGRHDRVLSAAFVPLQASSHNLPPICLWWSTNNMLEFWTEAGGSTTGFRIGKDSQVVTAISIDSDGNGLVRVRQKMQWDLVLSDKAFNQPIKCIAFDERQGNAWVGDEGGHVKCQGNAFVSDEEGRVEVRVAAGLCVHAHALIRQENEELRHRLRESNESGGSKSAKATPGWAMRGPCQGSPKKGTAPAAGDATDGDEVAHTQLDVIATLQPTLMDKITVGFLNQCFGCGKVQAAKQAVCDKPPDRPTEGPIRCIHLQDDKAWISGGISNSQPWLSLPFMPPPRTSLETQTPRQSQGGAQAPAGLQWRLLTGHENGQLLLWNPHANRLSPLIMIGPPGSPIR</sequence>
<dbReference type="EMBL" id="MU070006">
    <property type="protein sequence ID" value="KAF5830784.1"/>
    <property type="molecule type" value="Genomic_DNA"/>
</dbReference>
<evidence type="ECO:0000313" key="2">
    <source>
        <dbReference type="EMBL" id="KAF5830784.1"/>
    </source>
</evidence>
<feature type="region of interest" description="Disordered" evidence="1">
    <location>
        <begin position="376"/>
        <end position="419"/>
    </location>
</feature>
<name>A0ABQ7G856_DUNSA</name>
<protein>
    <submittedName>
        <fullName evidence="2">Uncharacterized protein</fullName>
    </submittedName>
</protein>
<keyword evidence="3" id="KW-1185">Reference proteome</keyword>
<reference evidence="2" key="1">
    <citation type="submission" date="2017-08" db="EMBL/GenBank/DDBJ databases">
        <authorList>
            <person name="Polle J.E."/>
            <person name="Barry K."/>
            <person name="Cushman J."/>
            <person name="Schmutz J."/>
            <person name="Tran D."/>
            <person name="Hathwaick L.T."/>
            <person name="Yim W.C."/>
            <person name="Jenkins J."/>
            <person name="Mckie-Krisberg Z.M."/>
            <person name="Prochnik S."/>
            <person name="Lindquist E."/>
            <person name="Dockter R.B."/>
            <person name="Adam C."/>
            <person name="Molina H."/>
            <person name="Bunkerborg J."/>
            <person name="Jin E."/>
            <person name="Buchheim M."/>
            <person name="Magnuson J."/>
        </authorList>
    </citation>
    <scope>NUCLEOTIDE SEQUENCE</scope>
    <source>
        <strain evidence="2">CCAP 19/18</strain>
    </source>
</reference>
<evidence type="ECO:0000313" key="3">
    <source>
        <dbReference type="Proteomes" id="UP000815325"/>
    </source>
</evidence>
<gene>
    <name evidence="2" type="ORF">DUNSADRAFT_14050</name>
</gene>